<evidence type="ECO:0000313" key="4">
    <source>
        <dbReference type="EMBL" id="GFS17022.1"/>
    </source>
</evidence>
<proteinExistence type="predicted"/>
<evidence type="ECO:0000256" key="3">
    <source>
        <dbReference type="SAM" id="SignalP"/>
    </source>
</evidence>
<dbReference type="EMBL" id="BMAT01013642">
    <property type="protein sequence ID" value="GFS17022.1"/>
    <property type="molecule type" value="Genomic_DNA"/>
</dbReference>
<name>A0AAV4J7U8_9GAST</name>
<dbReference type="Proteomes" id="UP000762676">
    <property type="component" value="Unassembled WGS sequence"/>
</dbReference>
<feature type="chain" id="PRO_5043898771" evidence="3">
    <location>
        <begin position="30"/>
        <end position="185"/>
    </location>
</feature>
<keyword evidence="2" id="KW-1133">Transmembrane helix</keyword>
<keyword evidence="5" id="KW-1185">Reference proteome</keyword>
<feature type="region of interest" description="Disordered" evidence="1">
    <location>
        <begin position="98"/>
        <end position="162"/>
    </location>
</feature>
<sequence>MVSPMYLRGYRAAFLRCLALTAVIVTVAGSGCQHSCDCGFASDGNDKDVTLRYEVMSGLVGAFAPLTVAGLSFLTYKLCSRPPTGAASLPAGGGAPPMATQYGGWRGGPPGAGNRGHNNLDGGEPTSLYGESDDEMPSERDNRRGLPGGRGVRPNSQNSRYTNIHRNVKTDMTNQWLRNVNLRKY</sequence>
<feature type="transmembrane region" description="Helical" evidence="2">
    <location>
        <begin position="56"/>
        <end position="76"/>
    </location>
</feature>
<evidence type="ECO:0000256" key="1">
    <source>
        <dbReference type="SAM" id="MobiDB-lite"/>
    </source>
</evidence>
<organism evidence="4 5">
    <name type="scientific">Elysia marginata</name>
    <dbReference type="NCBI Taxonomy" id="1093978"/>
    <lineage>
        <taxon>Eukaryota</taxon>
        <taxon>Metazoa</taxon>
        <taxon>Spiralia</taxon>
        <taxon>Lophotrochozoa</taxon>
        <taxon>Mollusca</taxon>
        <taxon>Gastropoda</taxon>
        <taxon>Heterobranchia</taxon>
        <taxon>Euthyneura</taxon>
        <taxon>Panpulmonata</taxon>
        <taxon>Sacoglossa</taxon>
        <taxon>Placobranchoidea</taxon>
        <taxon>Plakobranchidae</taxon>
        <taxon>Elysia</taxon>
    </lineage>
</organism>
<feature type="compositionally biased region" description="Gly residues" evidence="1">
    <location>
        <begin position="104"/>
        <end position="114"/>
    </location>
</feature>
<reference evidence="4 5" key="1">
    <citation type="journal article" date="2021" name="Elife">
        <title>Chloroplast acquisition without the gene transfer in kleptoplastic sea slugs, Plakobranchus ocellatus.</title>
        <authorList>
            <person name="Maeda T."/>
            <person name="Takahashi S."/>
            <person name="Yoshida T."/>
            <person name="Shimamura S."/>
            <person name="Takaki Y."/>
            <person name="Nagai Y."/>
            <person name="Toyoda A."/>
            <person name="Suzuki Y."/>
            <person name="Arimoto A."/>
            <person name="Ishii H."/>
            <person name="Satoh N."/>
            <person name="Nishiyama T."/>
            <person name="Hasebe M."/>
            <person name="Maruyama T."/>
            <person name="Minagawa J."/>
            <person name="Obokata J."/>
            <person name="Shigenobu S."/>
        </authorList>
    </citation>
    <scope>NUCLEOTIDE SEQUENCE [LARGE SCALE GENOMIC DNA]</scope>
</reference>
<keyword evidence="2" id="KW-0472">Membrane</keyword>
<feature type="signal peptide" evidence="3">
    <location>
        <begin position="1"/>
        <end position="29"/>
    </location>
</feature>
<evidence type="ECO:0000256" key="2">
    <source>
        <dbReference type="SAM" id="Phobius"/>
    </source>
</evidence>
<comment type="caution">
    <text evidence="4">The sequence shown here is derived from an EMBL/GenBank/DDBJ whole genome shotgun (WGS) entry which is preliminary data.</text>
</comment>
<gene>
    <name evidence="4" type="ORF">ElyMa_006811500</name>
</gene>
<evidence type="ECO:0000313" key="5">
    <source>
        <dbReference type="Proteomes" id="UP000762676"/>
    </source>
</evidence>
<protein>
    <submittedName>
        <fullName evidence="4">Uncharacterized protein</fullName>
    </submittedName>
</protein>
<accession>A0AAV4J7U8</accession>
<keyword evidence="2" id="KW-0812">Transmembrane</keyword>
<keyword evidence="3" id="KW-0732">Signal</keyword>
<dbReference type="AlphaFoldDB" id="A0AAV4J7U8"/>